<feature type="compositionally biased region" description="Basic and acidic residues" evidence="1">
    <location>
        <begin position="43"/>
        <end position="63"/>
    </location>
</feature>
<evidence type="ECO:0000256" key="1">
    <source>
        <dbReference type="SAM" id="MobiDB-lite"/>
    </source>
</evidence>
<reference evidence="2 3" key="1">
    <citation type="submission" date="2016-09" db="EMBL/GenBank/DDBJ databases">
        <title>Photobacterium proteolyticum sp. nov. a protease producing bacterium isolated from ocean sediments of Laizhou Bay.</title>
        <authorList>
            <person name="Li Y."/>
        </authorList>
    </citation>
    <scope>NUCLEOTIDE SEQUENCE [LARGE SCALE GENOMIC DNA]</scope>
    <source>
        <strain evidence="2 3">13-12</strain>
    </source>
</reference>
<evidence type="ECO:0000313" key="3">
    <source>
        <dbReference type="Proteomes" id="UP000186905"/>
    </source>
</evidence>
<comment type="caution">
    <text evidence="2">The sequence shown here is derived from an EMBL/GenBank/DDBJ whole genome shotgun (WGS) entry which is preliminary data.</text>
</comment>
<proteinExistence type="predicted"/>
<sequence length="63" mass="7804">MKLAWLIDCTEFNRKKKSYNNQMTEYWAYFCIFEKKAGHKDRQRQEFDSEEHNPVRRVEEVSN</sequence>
<accession>A0A1Q9GFN4</accession>
<dbReference type="Proteomes" id="UP000186905">
    <property type="component" value="Unassembled WGS sequence"/>
</dbReference>
<evidence type="ECO:0000313" key="2">
    <source>
        <dbReference type="EMBL" id="OLQ73195.1"/>
    </source>
</evidence>
<name>A0A1Q9GFN4_9GAMM</name>
<organism evidence="2 3">
    <name type="scientific">Photobacterium proteolyticum</name>
    <dbReference type="NCBI Taxonomy" id="1903952"/>
    <lineage>
        <taxon>Bacteria</taxon>
        <taxon>Pseudomonadati</taxon>
        <taxon>Pseudomonadota</taxon>
        <taxon>Gammaproteobacteria</taxon>
        <taxon>Vibrionales</taxon>
        <taxon>Vibrionaceae</taxon>
        <taxon>Photobacterium</taxon>
    </lineage>
</organism>
<feature type="region of interest" description="Disordered" evidence="1">
    <location>
        <begin position="42"/>
        <end position="63"/>
    </location>
</feature>
<protein>
    <submittedName>
        <fullName evidence="2">Uncharacterized protein</fullName>
    </submittedName>
</protein>
<keyword evidence="3" id="KW-1185">Reference proteome</keyword>
<dbReference type="AlphaFoldDB" id="A0A1Q9GFN4"/>
<gene>
    <name evidence="2" type="ORF">BIT28_25595</name>
</gene>
<dbReference type="EMBL" id="MJIL01000088">
    <property type="protein sequence ID" value="OLQ73195.1"/>
    <property type="molecule type" value="Genomic_DNA"/>
</dbReference>